<reference evidence="1 2" key="1">
    <citation type="submission" date="2024-06" db="EMBL/GenBank/DDBJ databases">
        <title>Lysinibacillus zambalefons sp. nov., a Novel Firmicute Isolated from the Poon Bato Zambales Hyperalkaline Spring.</title>
        <authorList>
            <person name="Aja J.A."/>
            <person name="Lazaro J.E.H."/>
            <person name="Llorin L.D."/>
            <person name="Lim K.R."/>
            <person name="Teodosio J."/>
            <person name="Dalisay D.S."/>
        </authorList>
    </citation>
    <scope>NUCLEOTIDE SEQUENCE [LARGE SCALE GENOMIC DNA]</scope>
    <source>
        <strain evidence="1 2">M3</strain>
    </source>
</reference>
<accession>A0ABV1MNF9</accession>
<dbReference type="Proteomes" id="UP001478862">
    <property type="component" value="Unassembled WGS sequence"/>
</dbReference>
<dbReference type="EMBL" id="JBEGDG010000001">
    <property type="protein sequence ID" value="MEQ6353424.1"/>
    <property type="molecule type" value="Genomic_DNA"/>
</dbReference>
<organism evidence="1 2">
    <name type="scientific">Lysinibacillus zambalensis</name>
    <dbReference type="NCBI Taxonomy" id="3160866"/>
    <lineage>
        <taxon>Bacteria</taxon>
        <taxon>Bacillati</taxon>
        <taxon>Bacillota</taxon>
        <taxon>Bacilli</taxon>
        <taxon>Bacillales</taxon>
        <taxon>Bacillaceae</taxon>
        <taxon>Lysinibacillus</taxon>
    </lineage>
</organism>
<proteinExistence type="predicted"/>
<keyword evidence="2" id="KW-1185">Reference proteome</keyword>
<name>A0ABV1MNF9_9BACI</name>
<evidence type="ECO:0000313" key="1">
    <source>
        <dbReference type="EMBL" id="MEQ6353424.1"/>
    </source>
</evidence>
<protein>
    <submittedName>
        <fullName evidence="1">Uncharacterized protein</fullName>
    </submittedName>
</protein>
<gene>
    <name evidence="1" type="ORF">ABNX05_02210</name>
</gene>
<dbReference type="RefSeq" id="WP_349658193.1">
    <property type="nucleotide sequence ID" value="NZ_JBEGDG010000001.1"/>
</dbReference>
<comment type="caution">
    <text evidence="1">The sequence shown here is derived from an EMBL/GenBank/DDBJ whole genome shotgun (WGS) entry which is preliminary data.</text>
</comment>
<evidence type="ECO:0000313" key="2">
    <source>
        <dbReference type="Proteomes" id="UP001478862"/>
    </source>
</evidence>
<sequence length="157" mass="19037">MHYEFWIMTSISELVHYPDEWKDEYIPHPNFKTIMDAIGIRAPIEDIYERYFNQPVHTGHVLVFSNKHEPGTCIVFDTYRDAMDQSDMIRFGWRISGKEAIESVKQLSRRLYDECEDATIFYKEGQCVLYEVLKEERYPRKIYYKKVFKQQIKRYIV</sequence>